<dbReference type="InterPro" id="IPR013830">
    <property type="entry name" value="SGNH_hydro"/>
</dbReference>
<dbReference type="GO" id="GO:0016787">
    <property type="term" value="F:hydrolase activity"/>
    <property type="evidence" value="ECO:0007669"/>
    <property type="project" value="UniProtKB-KW"/>
</dbReference>
<keyword evidence="3" id="KW-0378">Hydrolase</keyword>
<evidence type="ECO:0000259" key="2">
    <source>
        <dbReference type="Pfam" id="PF13472"/>
    </source>
</evidence>
<feature type="domain" description="SGNH hydrolase-type esterase" evidence="2">
    <location>
        <begin position="34"/>
        <end position="222"/>
    </location>
</feature>
<dbReference type="PANTHER" id="PTHR30383:SF5">
    <property type="entry name" value="SGNH HYDROLASE-TYPE ESTERASE DOMAIN-CONTAINING PROTEIN"/>
    <property type="match status" value="1"/>
</dbReference>
<organism evidence="3 4">
    <name type="scientific">Pedobacter panaciterrae</name>
    <dbReference type="NCBI Taxonomy" id="363849"/>
    <lineage>
        <taxon>Bacteria</taxon>
        <taxon>Pseudomonadati</taxon>
        <taxon>Bacteroidota</taxon>
        <taxon>Sphingobacteriia</taxon>
        <taxon>Sphingobacteriales</taxon>
        <taxon>Sphingobacteriaceae</taxon>
        <taxon>Pedobacter</taxon>
    </lineage>
</organism>
<dbReference type="PANTHER" id="PTHR30383">
    <property type="entry name" value="THIOESTERASE 1/PROTEASE 1/LYSOPHOSPHOLIPASE L1"/>
    <property type="match status" value="1"/>
</dbReference>
<dbReference type="Pfam" id="PF13472">
    <property type="entry name" value="Lipase_GDSL_2"/>
    <property type="match status" value="1"/>
</dbReference>
<proteinExistence type="predicted"/>
<dbReference type="CDD" id="cd01834">
    <property type="entry name" value="SGNH_hydrolase_like_2"/>
    <property type="match status" value="1"/>
</dbReference>
<gene>
    <name evidence="3" type="ORF">WAE58_13705</name>
</gene>
<protein>
    <submittedName>
        <fullName evidence="3">SGNH/GDSL hydrolase family protein</fullName>
        <ecNumber evidence="3">3.1.-.-</ecNumber>
    </submittedName>
</protein>
<dbReference type="RefSeq" id="WP_337716753.1">
    <property type="nucleotide sequence ID" value="NZ_JBBEUB010000004.1"/>
</dbReference>
<dbReference type="Proteomes" id="UP001378956">
    <property type="component" value="Unassembled WGS sequence"/>
</dbReference>
<accession>A0ABU8NMM1</accession>
<dbReference type="InterPro" id="IPR036514">
    <property type="entry name" value="SGNH_hydro_sf"/>
</dbReference>
<name>A0ABU8NMM1_9SPHI</name>
<evidence type="ECO:0000313" key="4">
    <source>
        <dbReference type="Proteomes" id="UP001378956"/>
    </source>
</evidence>
<keyword evidence="1" id="KW-0732">Signal</keyword>
<sequence length="460" mass="52443">MKKIILVLFLAVLSNTTIKAQSLLPFADGDRVAFLGNSITEAGYYGSNIWLYYMTRFPERKISVINVGIGGDVVGQMNERFEQDVLPKKPNIVVLTFGMNDSGYSEFNETNADETAKQRVAKSQQNFVLLADKLKAQSKIKPVMMSSSPYDETMENKNNYFKGKSKAMEQVIAFQQEAAKKNGWAYVDLFHPMTEINVREQKKKPDFTITGPDRIHPGRGGHLVMAALFLKSQGLSGKPVASVHIDTKNGLVEAENAKVNIKKKSEQGLSFNYFASALPFPIDSVNGVWENPQTQADVLAVYPFIMEFNQENLKVENLENGNYDLMIDGKKIRTFSADAFAKGINMALLSNTPQYQQAVSIMYLNDLRLELEKKIREYYWLHFNYFKAQNMLFDDSQQAFDKVAEKAKTDWFVRSKMGTYQTARFPEVRAMWEDNIKQLTERIYQINKPKSHLVEIVQLK</sequence>
<keyword evidence="4" id="KW-1185">Reference proteome</keyword>
<comment type="caution">
    <text evidence="3">The sequence shown here is derived from an EMBL/GenBank/DDBJ whole genome shotgun (WGS) entry which is preliminary data.</text>
</comment>
<dbReference type="SUPFAM" id="SSF52266">
    <property type="entry name" value="SGNH hydrolase"/>
    <property type="match status" value="1"/>
</dbReference>
<evidence type="ECO:0000256" key="1">
    <source>
        <dbReference type="SAM" id="SignalP"/>
    </source>
</evidence>
<reference evidence="3 4" key="1">
    <citation type="submission" date="2024-03" db="EMBL/GenBank/DDBJ databases">
        <title>Sequence of Lycoming College Course Isolates.</title>
        <authorList>
            <person name="Plotts O."/>
            <person name="Newman J."/>
        </authorList>
    </citation>
    <scope>NUCLEOTIDE SEQUENCE [LARGE SCALE GENOMIC DNA]</scope>
    <source>
        <strain evidence="3 4">CJB-3</strain>
    </source>
</reference>
<feature type="chain" id="PRO_5046985169" evidence="1">
    <location>
        <begin position="21"/>
        <end position="460"/>
    </location>
</feature>
<dbReference type="Gene3D" id="3.40.50.1110">
    <property type="entry name" value="SGNH hydrolase"/>
    <property type="match status" value="1"/>
</dbReference>
<dbReference type="InterPro" id="IPR051532">
    <property type="entry name" value="Ester_Hydrolysis_Enzymes"/>
</dbReference>
<dbReference type="EC" id="3.1.-.-" evidence="3"/>
<dbReference type="EMBL" id="JBBEUB010000004">
    <property type="protein sequence ID" value="MEJ2903494.1"/>
    <property type="molecule type" value="Genomic_DNA"/>
</dbReference>
<evidence type="ECO:0000313" key="3">
    <source>
        <dbReference type="EMBL" id="MEJ2903494.1"/>
    </source>
</evidence>
<feature type="signal peptide" evidence="1">
    <location>
        <begin position="1"/>
        <end position="20"/>
    </location>
</feature>